<name>A0A1C7IA24_9FIRM</name>
<dbReference type="PROSITE" id="PS50928">
    <property type="entry name" value="ABC_TM1"/>
    <property type="match status" value="1"/>
</dbReference>
<proteinExistence type="inferred from homology"/>
<dbReference type="STRING" id="1796616.A4V09_12545"/>
<feature type="transmembrane region" description="Helical" evidence="7">
    <location>
        <begin position="168"/>
        <end position="191"/>
    </location>
</feature>
<accession>A0A1C7IA24</accession>
<dbReference type="Proteomes" id="UP000092574">
    <property type="component" value="Chromosome"/>
</dbReference>
<evidence type="ECO:0000256" key="5">
    <source>
        <dbReference type="ARBA" id="ARBA00022989"/>
    </source>
</evidence>
<feature type="domain" description="ABC transmembrane type-1" evidence="8">
    <location>
        <begin position="77"/>
        <end position="294"/>
    </location>
</feature>
<keyword evidence="5 7" id="KW-1133">Transmembrane helix</keyword>
<evidence type="ECO:0000256" key="1">
    <source>
        <dbReference type="ARBA" id="ARBA00004651"/>
    </source>
</evidence>
<protein>
    <submittedName>
        <fullName evidence="9">Sugar ABC transporter permease</fullName>
    </submittedName>
</protein>
<dbReference type="CDD" id="cd06261">
    <property type="entry name" value="TM_PBP2"/>
    <property type="match status" value="1"/>
</dbReference>
<feature type="transmembrane region" description="Helical" evidence="7">
    <location>
        <begin position="81"/>
        <end position="102"/>
    </location>
</feature>
<organism evidence="9 10">
    <name type="scientific">Blautia pseudococcoides</name>
    <dbReference type="NCBI Taxonomy" id="1796616"/>
    <lineage>
        <taxon>Bacteria</taxon>
        <taxon>Bacillati</taxon>
        <taxon>Bacillota</taxon>
        <taxon>Clostridia</taxon>
        <taxon>Lachnospirales</taxon>
        <taxon>Lachnospiraceae</taxon>
        <taxon>Blautia</taxon>
    </lineage>
</organism>
<comment type="subcellular location">
    <subcellularLocation>
        <location evidence="1 7">Cell membrane</location>
        <topology evidence="1 7">Multi-pass membrane protein</topology>
    </subcellularLocation>
</comment>
<comment type="similarity">
    <text evidence="7">Belongs to the binding-protein-dependent transport system permease family.</text>
</comment>
<feature type="transmembrane region" description="Helical" evidence="7">
    <location>
        <begin position="212"/>
        <end position="231"/>
    </location>
</feature>
<gene>
    <name evidence="9" type="ORF">A4V09_12545</name>
</gene>
<keyword evidence="10" id="KW-1185">Reference proteome</keyword>
<dbReference type="OrthoDB" id="2637002at2"/>
<evidence type="ECO:0000256" key="4">
    <source>
        <dbReference type="ARBA" id="ARBA00022692"/>
    </source>
</evidence>
<dbReference type="KEGG" id="byl:A4V09_12545"/>
<dbReference type="InterPro" id="IPR000515">
    <property type="entry name" value="MetI-like"/>
</dbReference>
<dbReference type="PANTHER" id="PTHR43227">
    <property type="entry name" value="BLL4140 PROTEIN"/>
    <property type="match status" value="1"/>
</dbReference>
<dbReference type="Gene3D" id="1.10.3720.10">
    <property type="entry name" value="MetI-like"/>
    <property type="match status" value="1"/>
</dbReference>
<evidence type="ECO:0000256" key="7">
    <source>
        <dbReference type="RuleBase" id="RU363032"/>
    </source>
</evidence>
<dbReference type="GO" id="GO:0055085">
    <property type="term" value="P:transmembrane transport"/>
    <property type="evidence" value="ECO:0007669"/>
    <property type="project" value="InterPro"/>
</dbReference>
<dbReference type="InterPro" id="IPR035906">
    <property type="entry name" value="MetI-like_sf"/>
</dbReference>
<dbReference type="InterPro" id="IPR050809">
    <property type="entry name" value="UgpAE/MalFG_permease"/>
</dbReference>
<keyword evidence="3" id="KW-1003">Cell membrane</keyword>
<dbReference type="EMBL" id="CP015405">
    <property type="protein sequence ID" value="ANU76526.1"/>
    <property type="molecule type" value="Genomic_DNA"/>
</dbReference>
<dbReference type="GO" id="GO:0005886">
    <property type="term" value="C:plasma membrane"/>
    <property type="evidence" value="ECO:0007669"/>
    <property type="project" value="UniProtKB-SubCell"/>
</dbReference>
<evidence type="ECO:0000256" key="6">
    <source>
        <dbReference type="ARBA" id="ARBA00023136"/>
    </source>
</evidence>
<feature type="transmembrane region" description="Helical" evidence="7">
    <location>
        <begin position="21"/>
        <end position="44"/>
    </location>
</feature>
<feature type="transmembrane region" description="Helical" evidence="7">
    <location>
        <begin position="122"/>
        <end position="148"/>
    </location>
</feature>
<dbReference type="Pfam" id="PF00528">
    <property type="entry name" value="BPD_transp_1"/>
    <property type="match status" value="1"/>
</dbReference>
<sequence>MEKTKNSLQRGWKKNWQLWVMILPAILFIAIFCYGPMYGIQLAFRDFNFQKGLTGGDWAGLKYFQQYFQSPMFWPTIRNTFLLAVTSIVFGFPIPILLALVINQIKNNKCKKLVQTTIYMPYFISTVVLVALMNILCSPTTGLISHALQALHLIGPDANILGDPGKFIPLYVLSGIWQSSGWNSIIYIAALSSVDTQLYDAAKIDGANRWQLVRYVELPAIAPTIIILLIMNMGNILSVGFEKTFLMQNSLNKGISEVISTYVFNVGIKSSQFSFGAAVGLFNTMVNFVVLMVVNGIARKKSDISLM</sequence>
<dbReference type="SUPFAM" id="SSF161098">
    <property type="entry name" value="MetI-like"/>
    <property type="match status" value="1"/>
</dbReference>
<evidence type="ECO:0000256" key="3">
    <source>
        <dbReference type="ARBA" id="ARBA00022475"/>
    </source>
</evidence>
<dbReference type="AlphaFoldDB" id="A0A1C7IA24"/>
<evidence type="ECO:0000313" key="9">
    <source>
        <dbReference type="EMBL" id="ANU76526.1"/>
    </source>
</evidence>
<dbReference type="RefSeq" id="WP_065542687.1">
    <property type="nucleotide sequence ID" value="NZ_CP015405.2"/>
</dbReference>
<keyword evidence="6 7" id="KW-0472">Membrane</keyword>
<reference evidence="9" key="1">
    <citation type="submission" date="2017-04" db="EMBL/GenBank/DDBJ databases">
        <title>Complete Genome Sequences of Twelve Strains of a Stable Defined Moderately Diverse Mouse Microbiota 2 (sDMDMm2).</title>
        <authorList>
            <person name="Uchimura Y."/>
            <person name="Wyss M."/>
            <person name="Brugiroux S."/>
            <person name="Limenitakis J.P."/>
            <person name="Stecher B."/>
            <person name="McCoy K.D."/>
            <person name="Macpherson A.J."/>
        </authorList>
    </citation>
    <scope>NUCLEOTIDE SEQUENCE</scope>
    <source>
        <strain evidence="9">YL58</strain>
    </source>
</reference>
<evidence type="ECO:0000313" key="10">
    <source>
        <dbReference type="Proteomes" id="UP000092574"/>
    </source>
</evidence>
<dbReference type="PANTHER" id="PTHR43227:SF11">
    <property type="entry name" value="BLL4140 PROTEIN"/>
    <property type="match status" value="1"/>
</dbReference>
<evidence type="ECO:0000259" key="8">
    <source>
        <dbReference type="PROSITE" id="PS50928"/>
    </source>
</evidence>
<feature type="transmembrane region" description="Helical" evidence="7">
    <location>
        <begin position="273"/>
        <end position="298"/>
    </location>
</feature>
<keyword evidence="2 7" id="KW-0813">Transport</keyword>
<evidence type="ECO:0000256" key="2">
    <source>
        <dbReference type="ARBA" id="ARBA00022448"/>
    </source>
</evidence>
<keyword evidence="4 7" id="KW-0812">Transmembrane</keyword>